<dbReference type="InterPro" id="IPR003663">
    <property type="entry name" value="Sugar/inositol_transpt"/>
</dbReference>
<comment type="catalytic activity">
    <reaction evidence="7">
        <text>myo-inositol(out) + H(+)(out) = myo-inositol(in) + H(+)(in)</text>
        <dbReference type="Rhea" id="RHEA:60364"/>
        <dbReference type="ChEBI" id="CHEBI:15378"/>
        <dbReference type="ChEBI" id="CHEBI:17268"/>
    </reaction>
</comment>
<keyword evidence="12" id="KW-1185">Reference proteome</keyword>
<evidence type="ECO:0000256" key="6">
    <source>
        <dbReference type="ARBA" id="ARBA00023136"/>
    </source>
</evidence>
<dbReference type="InterPro" id="IPR050360">
    <property type="entry name" value="MFS_Sugar_Transporters"/>
</dbReference>
<feature type="transmembrane region" description="Helical" evidence="9">
    <location>
        <begin position="176"/>
        <end position="196"/>
    </location>
</feature>
<dbReference type="FunFam" id="1.20.1250.20:FF:000026">
    <property type="entry name" value="MFS quinate transporter QutD"/>
    <property type="match status" value="1"/>
</dbReference>
<feature type="transmembrane region" description="Helical" evidence="9">
    <location>
        <begin position="412"/>
        <end position="435"/>
    </location>
</feature>
<feature type="transmembrane region" description="Helical" evidence="9">
    <location>
        <begin position="477"/>
        <end position="498"/>
    </location>
</feature>
<evidence type="ECO:0000313" key="11">
    <source>
        <dbReference type="EMBL" id="RSH83760.1"/>
    </source>
</evidence>
<dbReference type="GO" id="GO:0005351">
    <property type="term" value="F:carbohydrate:proton symporter activity"/>
    <property type="evidence" value="ECO:0007669"/>
    <property type="project" value="TreeGrafter"/>
</dbReference>
<organism evidence="11 12">
    <name type="scientific">Saitozyma podzolica</name>
    <dbReference type="NCBI Taxonomy" id="1890683"/>
    <lineage>
        <taxon>Eukaryota</taxon>
        <taxon>Fungi</taxon>
        <taxon>Dikarya</taxon>
        <taxon>Basidiomycota</taxon>
        <taxon>Agaricomycotina</taxon>
        <taxon>Tremellomycetes</taxon>
        <taxon>Tremellales</taxon>
        <taxon>Trimorphomycetaceae</taxon>
        <taxon>Saitozyma</taxon>
    </lineage>
</organism>
<dbReference type="SUPFAM" id="SSF103473">
    <property type="entry name" value="MFS general substrate transporter"/>
    <property type="match status" value="1"/>
</dbReference>
<evidence type="ECO:0000256" key="1">
    <source>
        <dbReference type="ARBA" id="ARBA00004141"/>
    </source>
</evidence>
<sequence>MLPINTSSDNVNGIHFDPTVEDLVKGDSTAKSYGEVSIKSFFSPRYVMVCSAAAAIGGFLFGVDEGLISIILGMDPFLVQFPQVDETRRLMTGLLELGAAFGAVQSGYAADKISRRYVLLLGTVWFLIGSTLQTSAFHFSQLVVGRFIGGVGIGTLACVAPIFIGEIAPPHLRGAMLVFESWMVVLGCVIAFYVTYGTRFILSDWSFRLPFLLQMIPGPILAGMIFYMPFSPRWLTLKGRHEEALETLVKLRELPATDPRVQAEWVELRADILSRRMAQELRHPSVATSEVSDLRREVLTRVDCFEPGIFQRTGIGLQFFQQFIGINAIVYYAPTLYATLGMDREAQLNYSGITNIMQLLGVTPAFFLMDRVGHRPLLLFGSTVCFACQVITGSMVACFYNNWPSHPSEARVGVAMLMIFMSVFGLSWAPVPWAMPPEVCAGSYRSNAVALAVVSNWVNNFIIGLITPIIVQKTNGYGAFFFFAAFAALSFAFVYLLVPETKGLSLEDIDARFHSNTATEDEARKREVIADILGISGGHGSPAADFKVTELEHVEVTTTRGEK</sequence>
<dbReference type="OrthoDB" id="8120565at2759"/>
<feature type="transmembrane region" description="Helical" evidence="9">
    <location>
        <begin position="46"/>
        <end position="71"/>
    </location>
</feature>
<dbReference type="InterPro" id="IPR036259">
    <property type="entry name" value="MFS_trans_sf"/>
</dbReference>
<evidence type="ECO:0000256" key="8">
    <source>
        <dbReference type="RuleBase" id="RU003346"/>
    </source>
</evidence>
<dbReference type="PRINTS" id="PR00171">
    <property type="entry name" value="SUGRTRNSPORT"/>
</dbReference>
<evidence type="ECO:0000259" key="10">
    <source>
        <dbReference type="PROSITE" id="PS50850"/>
    </source>
</evidence>
<accession>A0A427XY44</accession>
<keyword evidence="6 9" id="KW-0472">Membrane</keyword>
<dbReference type="PROSITE" id="PS50850">
    <property type="entry name" value="MFS"/>
    <property type="match status" value="1"/>
</dbReference>
<dbReference type="Proteomes" id="UP000279259">
    <property type="component" value="Unassembled WGS sequence"/>
</dbReference>
<comment type="similarity">
    <text evidence="2 8">Belongs to the major facilitator superfamily. Sugar transporter (TC 2.A.1.1) family.</text>
</comment>
<feature type="transmembrane region" description="Helical" evidence="9">
    <location>
        <begin position="143"/>
        <end position="164"/>
    </location>
</feature>
<gene>
    <name evidence="11" type="ORF">EHS25_005375</name>
</gene>
<keyword evidence="3 8" id="KW-0813">Transport</keyword>
<evidence type="ECO:0000256" key="4">
    <source>
        <dbReference type="ARBA" id="ARBA00022692"/>
    </source>
</evidence>
<dbReference type="Pfam" id="PF00083">
    <property type="entry name" value="Sugar_tr"/>
    <property type="match status" value="1"/>
</dbReference>
<dbReference type="GO" id="GO:0016020">
    <property type="term" value="C:membrane"/>
    <property type="evidence" value="ECO:0007669"/>
    <property type="project" value="UniProtKB-SubCell"/>
</dbReference>
<comment type="subcellular location">
    <subcellularLocation>
        <location evidence="1">Membrane</location>
        <topology evidence="1">Multi-pass membrane protein</topology>
    </subcellularLocation>
</comment>
<feature type="transmembrane region" description="Helical" evidence="9">
    <location>
        <begin position="447"/>
        <end position="471"/>
    </location>
</feature>
<proteinExistence type="inferred from homology"/>
<reference evidence="11 12" key="1">
    <citation type="submission" date="2018-11" db="EMBL/GenBank/DDBJ databases">
        <title>Genome sequence of Saitozyma podzolica DSM 27192.</title>
        <authorList>
            <person name="Aliyu H."/>
            <person name="Gorte O."/>
            <person name="Ochsenreither K."/>
        </authorList>
    </citation>
    <scope>NUCLEOTIDE SEQUENCE [LARGE SCALE GENOMIC DNA]</scope>
    <source>
        <strain evidence="11 12">DSM 27192</strain>
    </source>
</reference>
<feature type="domain" description="Major facilitator superfamily (MFS) profile" evidence="10">
    <location>
        <begin position="50"/>
        <end position="502"/>
    </location>
</feature>
<feature type="transmembrane region" description="Helical" evidence="9">
    <location>
        <begin position="211"/>
        <end position="230"/>
    </location>
</feature>
<feature type="transmembrane region" description="Helical" evidence="9">
    <location>
        <begin position="117"/>
        <end position="137"/>
    </location>
</feature>
<keyword evidence="4 9" id="KW-0812">Transmembrane</keyword>
<evidence type="ECO:0000256" key="9">
    <source>
        <dbReference type="SAM" id="Phobius"/>
    </source>
</evidence>
<dbReference type="PROSITE" id="PS00217">
    <property type="entry name" value="SUGAR_TRANSPORT_2"/>
    <property type="match status" value="1"/>
</dbReference>
<dbReference type="EMBL" id="RSCD01000023">
    <property type="protein sequence ID" value="RSH83760.1"/>
    <property type="molecule type" value="Genomic_DNA"/>
</dbReference>
<evidence type="ECO:0000256" key="5">
    <source>
        <dbReference type="ARBA" id="ARBA00022989"/>
    </source>
</evidence>
<dbReference type="NCBIfam" id="TIGR00879">
    <property type="entry name" value="SP"/>
    <property type="match status" value="1"/>
</dbReference>
<dbReference type="InterPro" id="IPR005828">
    <property type="entry name" value="MFS_sugar_transport-like"/>
</dbReference>
<evidence type="ECO:0000256" key="7">
    <source>
        <dbReference type="ARBA" id="ARBA00049119"/>
    </source>
</evidence>
<evidence type="ECO:0000256" key="3">
    <source>
        <dbReference type="ARBA" id="ARBA00022448"/>
    </source>
</evidence>
<feature type="transmembrane region" description="Helical" evidence="9">
    <location>
        <begin position="377"/>
        <end position="400"/>
    </location>
</feature>
<dbReference type="PANTHER" id="PTHR48022">
    <property type="entry name" value="PLASTIDIC GLUCOSE TRANSPORTER 4"/>
    <property type="match status" value="1"/>
</dbReference>
<dbReference type="PANTHER" id="PTHR48022:SF14">
    <property type="entry name" value="MAJOR FACILITATOR SUPERFAMILY (MFS) PROFILE DOMAIN-CONTAINING PROTEIN-RELATED"/>
    <property type="match status" value="1"/>
</dbReference>
<dbReference type="InterPro" id="IPR005829">
    <property type="entry name" value="Sugar_transporter_CS"/>
</dbReference>
<comment type="caution">
    <text evidence="11">The sequence shown here is derived from an EMBL/GenBank/DDBJ whole genome shotgun (WGS) entry which is preliminary data.</text>
</comment>
<evidence type="ECO:0000256" key="2">
    <source>
        <dbReference type="ARBA" id="ARBA00010992"/>
    </source>
</evidence>
<evidence type="ECO:0000313" key="12">
    <source>
        <dbReference type="Proteomes" id="UP000279259"/>
    </source>
</evidence>
<protein>
    <recommendedName>
        <fullName evidence="10">Major facilitator superfamily (MFS) profile domain-containing protein</fullName>
    </recommendedName>
</protein>
<keyword evidence="5 9" id="KW-1133">Transmembrane helix</keyword>
<dbReference type="AlphaFoldDB" id="A0A427XY44"/>
<dbReference type="InterPro" id="IPR020846">
    <property type="entry name" value="MFS_dom"/>
</dbReference>
<name>A0A427XY44_9TREE</name>
<dbReference type="Gene3D" id="1.20.1250.20">
    <property type="entry name" value="MFS general substrate transporter like domains"/>
    <property type="match status" value="2"/>
</dbReference>